<protein>
    <submittedName>
        <fullName evidence="2">TniQ family protein</fullName>
    </submittedName>
    <submittedName>
        <fullName evidence="3">TniQ protein</fullName>
    </submittedName>
</protein>
<evidence type="ECO:0000259" key="1">
    <source>
        <dbReference type="Pfam" id="PF06527"/>
    </source>
</evidence>
<dbReference type="OrthoDB" id="6917259at2"/>
<accession>A0A1H0PRF5</accession>
<evidence type="ECO:0000313" key="5">
    <source>
        <dbReference type="Proteomes" id="UP000460142"/>
    </source>
</evidence>
<dbReference type="EMBL" id="LT629709">
    <property type="protein sequence ID" value="SDP07731.1"/>
    <property type="molecule type" value="Genomic_DNA"/>
</dbReference>
<reference evidence="3 4" key="1">
    <citation type="submission" date="2016-10" db="EMBL/GenBank/DDBJ databases">
        <authorList>
            <person name="de Groot N.N."/>
        </authorList>
    </citation>
    <scope>NUCLEOTIDE SEQUENCE [LARGE SCALE GENOMIC DNA]</scope>
    <source>
        <strain evidence="3 4">BS3776</strain>
    </source>
</reference>
<sequence>MATPYTWHPRIDLGNSVWPRTPPIMEDELLSSWLVRTALAHGCAPLALSGIVWPKWRAFGNDLDRGMRTERAASLGRLAGCTVAQVESCSLHSLVETLTDKPTAPVGTWPWILARGSRNLRCAAGLQLCPSCFAEAVPYYSIRSRLAWHTVCARHQTWLIDHCPNCWAALQPHCLLPPHQDCCACHRCGYLLSTTLVEKAPDSFLAFQQAADECLAGRQVTQCQSMATHDWFCWARSIVSFVRFASLHPSRSLIAVLDELGIGTIGVNCSGLAFEALPVRDRAVLLRQAWKIMSLDPMILVKVFRAHELPRSAIQLPRGSSVPSSLSIIVQALRDGPKKHRSRRVSGGARPNAAKAWARLLRKFSRDG</sequence>
<evidence type="ECO:0000313" key="2">
    <source>
        <dbReference type="EMBL" id="KAB0486470.1"/>
    </source>
</evidence>
<dbReference type="Proteomes" id="UP000198549">
    <property type="component" value="Chromosome I"/>
</dbReference>
<feature type="domain" description="TniQ" evidence="1">
    <location>
        <begin position="19"/>
        <end position="158"/>
    </location>
</feature>
<evidence type="ECO:0000313" key="3">
    <source>
        <dbReference type="EMBL" id="SDP07731.1"/>
    </source>
</evidence>
<name>A0A1H0PRF5_PSERE</name>
<dbReference type="AlphaFoldDB" id="A0A1H0PRF5"/>
<dbReference type="EMBL" id="VZPS01000005">
    <property type="protein sequence ID" value="KAB0486470.1"/>
    <property type="molecule type" value="Genomic_DNA"/>
</dbReference>
<dbReference type="Proteomes" id="UP000460142">
    <property type="component" value="Unassembled WGS sequence"/>
</dbReference>
<evidence type="ECO:0000313" key="4">
    <source>
        <dbReference type="Proteomes" id="UP000198549"/>
    </source>
</evidence>
<gene>
    <name evidence="2" type="ORF">F7R15_11225</name>
    <name evidence="3" type="ORF">SAMN04490202_2803</name>
</gene>
<dbReference type="Pfam" id="PF06527">
    <property type="entry name" value="TniQ"/>
    <property type="match status" value="1"/>
</dbReference>
<dbReference type="InterPro" id="IPR009492">
    <property type="entry name" value="TniQ"/>
</dbReference>
<dbReference type="RefSeq" id="WP_083659320.1">
    <property type="nucleotide sequence ID" value="NZ_LT629709.1"/>
</dbReference>
<reference evidence="2 5" key="2">
    <citation type="submission" date="2019-09" db="EMBL/GenBank/DDBJ databases">
        <title>Draft genome sequences of 48 bacterial type strains from the CCUG.</title>
        <authorList>
            <person name="Tunovic T."/>
            <person name="Pineiro-Iglesias B."/>
            <person name="Unosson C."/>
            <person name="Inganas E."/>
            <person name="Ohlen M."/>
            <person name="Cardew S."/>
            <person name="Jensie-Markopoulos S."/>
            <person name="Salva-Serra F."/>
            <person name="Jaen-Luchoro D."/>
            <person name="Karlsson R."/>
            <person name="Svensson-Stadler L."/>
            <person name="Chun J."/>
            <person name="Moore E."/>
        </authorList>
    </citation>
    <scope>NUCLEOTIDE SEQUENCE [LARGE SCALE GENOMIC DNA]</scope>
    <source>
        <strain evidence="2 5">CCUG 53116</strain>
    </source>
</reference>
<proteinExistence type="predicted"/>
<organism evidence="3 4">
    <name type="scientific">Pseudomonas reinekei</name>
    <dbReference type="NCBI Taxonomy" id="395598"/>
    <lineage>
        <taxon>Bacteria</taxon>
        <taxon>Pseudomonadati</taxon>
        <taxon>Pseudomonadota</taxon>
        <taxon>Gammaproteobacteria</taxon>
        <taxon>Pseudomonadales</taxon>
        <taxon>Pseudomonadaceae</taxon>
        <taxon>Pseudomonas</taxon>
    </lineage>
</organism>